<feature type="domain" description="DUF1553" evidence="2">
    <location>
        <begin position="289"/>
        <end position="508"/>
    </location>
</feature>
<evidence type="ECO:0000259" key="1">
    <source>
        <dbReference type="Pfam" id="PF07583"/>
    </source>
</evidence>
<keyword evidence="4" id="KW-1185">Reference proteome</keyword>
<dbReference type="Pfam" id="PF07587">
    <property type="entry name" value="PSD1"/>
    <property type="match status" value="1"/>
</dbReference>
<protein>
    <submittedName>
        <fullName evidence="3">DUF1553 domain-containing protein</fullName>
    </submittedName>
</protein>
<feature type="domain" description="DUF1549" evidence="1">
    <location>
        <begin position="51"/>
        <end position="246"/>
    </location>
</feature>
<evidence type="ECO:0000313" key="3">
    <source>
        <dbReference type="EMBL" id="CAK9087160.1"/>
    </source>
</evidence>
<comment type="caution">
    <text evidence="3">The sequence shown here is derived from an EMBL/GenBank/DDBJ whole genome shotgun (WGS) entry which is preliminary data.</text>
</comment>
<accession>A0ABP0QI59</accession>
<dbReference type="InterPro" id="IPR022655">
    <property type="entry name" value="DUF1553"/>
</dbReference>
<evidence type="ECO:0000259" key="2">
    <source>
        <dbReference type="Pfam" id="PF07587"/>
    </source>
</evidence>
<sequence length="539" mass="59826">MNGLRSIMVKRVAAAKPLRSFVILSVVVAMSLAGGALRAQEIDAAQRIAAQVDELLRQAWEAGNIVAAPKADDAEFLRRVSLDLRGRIPPASEVRDFVADASVDKRARKIDELLSSPTFIVHYTNVWRAAMVPEADADQAVRFQLPGFEAWLRARIAENRDFSKIAVEMLTLPSPAQQMAAIPGDSIASPLVFYTAKEQDPARLTSAAARLFLGLRLDCAQCHDHPFDDWRQEQFWGLAAFFHEFEEEAAGSRDDEQTVQIAIPDVDRVVSARFLDGQTPDWSSGKPARAVLADWVTSPDNPYFAKATVNRLWAAMFGVGLVDPADDFGRNNPPSHPEILDLLASSFVEHGYDIKFILRVIANTHAYQLTSRLTDPSQEVPRTFARMPIRGMTPEQIFDSLAQAIGYRQPFDPEQPLNFNNDQVRQEFLETFAAEAGSVTDRETSILQALALMNGTLTVEATDLADSQTLAAVVDAPFLRPEERVDALYLSTLSRYPTEAEREYCLAYVSKPGPNGDSADRFADLFWALLNSNEFLLNH</sequence>
<dbReference type="EMBL" id="CAXAMM010039550">
    <property type="protein sequence ID" value="CAK9087160.1"/>
    <property type="molecule type" value="Genomic_DNA"/>
</dbReference>
<dbReference type="Pfam" id="PF07583">
    <property type="entry name" value="PSCyt2"/>
    <property type="match status" value="1"/>
</dbReference>
<evidence type="ECO:0000313" key="4">
    <source>
        <dbReference type="Proteomes" id="UP001642464"/>
    </source>
</evidence>
<dbReference type="PANTHER" id="PTHR35889:SF3">
    <property type="entry name" value="F-BOX DOMAIN-CONTAINING PROTEIN"/>
    <property type="match status" value="1"/>
</dbReference>
<dbReference type="PANTHER" id="PTHR35889">
    <property type="entry name" value="CYCLOINULO-OLIGOSACCHARIDE FRUCTANOTRANSFERASE-RELATED"/>
    <property type="match status" value="1"/>
</dbReference>
<name>A0ABP0QI59_9DINO</name>
<organism evidence="3 4">
    <name type="scientific">Durusdinium trenchii</name>
    <dbReference type="NCBI Taxonomy" id="1381693"/>
    <lineage>
        <taxon>Eukaryota</taxon>
        <taxon>Sar</taxon>
        <taxon>Alveolata</taxon>
        <taxon>Dinophyceae</taxon>
        <taxon>Suessiales</taxon>
        <taxon>Symbiodiniaceae</taxon>
        <taxon>Durusdinium</taxon>
    </lineage>
</organism>
<reference evidence="3 4" key="1">
    <citation type="submission" date="2024-02" db="EMBL/GenBank/DDBJ databases">
        <authorList>
            <person name="Chen Y."/>
            <person name="Shah S."/>
            <person name="Dougan E. K."/>
            <person name="Thang M."/>
            <person name="Chan C."/>
        </authorList>
    </citation>
    <scope>NUCLEOTIDE SEQUENCE [LARGE SCALE GENOMIC DNA]</scope>
</reference>
<dbReference type="Proteomes" id="UP001642464">
    <property type="component" value="Unassembled WGS sequence"/>
</dbReference>
<proteinExistence type="predicted"/>
<gene>
    <name evidence="3" type="ORF">SCF082_LOCUS41205</name>
</gene>
<dbReference type="InterPro" id="IPR011444">
    <property type="entry name" value="DUF1549"/>
</dbReference>